<evidence type="ECO:0000313" key="1">
    <source>
        <dbReference type="EMBL" id="RYU96406.1"/>
    </source>
</evidence>
<accession>A0A4Q5M243</accession>
<sequence length="262" mass="30486">MKYLVKILMICFLFVVSSFVLGDTYRFIPNTSFKAGEYFEYKVKYGILPVGEATVEVSPQLYSVNSRTCYRVNVFGRTTGLTDLFHIRNTYRTYLDTAAILPQKFLMSLQENNYKKDQVIVFDHAANSAMREQNNEKKAFNLPNNIHDVVSGYYFLRTLDYAKMRVGETVTSPMFFDDQIYNMKVKYNGKGVVKTKFGKIDVIKLTPVLPQNEMFKGEDAIKIWVSDDKNRVPIRIELEFPIGSASMEIKGYKNTRYNFEWR</sequence>
<dbReference type="OrthoDB" id="9808473at2"/>
<proteinExistence type="predicted"/>
<dbReference type="Proteomes" id="UP000293162">
    <property type="component" value="Unassembled WGS sequence"/>
</dbReference>
<protein>
    <submittedName>
        <fullName evidence="1">DUF3108 domain-containing protein</fullName>
    </submittedName>
</protein>
<dbReference type="AlphaFoldDB" id="A0A4Q5M243"/>
<organism evidence="1 2">
    <name type="scientific">Emticicia agri</name>
    <dbReference type="NCBI Taxonomy" id="2492393"/>
    <lineage>
        <taxon>Bacteria</taxon>
        <taxon>Pseudomonadati</taxon>
        <taxon>Bacteroidota</taxon>
        <taxon>Cytophagia</taxon>
        <taxon>Cytophagales</taxon>
        <taxon>Leadbetterellaceae</taxon>
        <taxon>Emticicia</taxon>
    </lineage>
</organism>
<reference evidence="1 2" key="1">
    <citation type="submission" date="2019-02" db="EMBL/GenBank/DDBJ databases">
        <title>Bacterial novel species Emticicia sp. 17J42-9 isolated from soil.</title>
        <authorList>
            <person name="Jung H.-Y."/>
        </authorList>
    </citation>
    <scope>NUCLEOTIDE SEQUENCE [LARGE SCALE GENOMIC DNA]</scope>
    <source>
        <strain evidence="1 2">17J42-9</strain>
    </source>
</reference>
<dbReference type="InterPro" id="IPR021457">
    <property type="entry name" value="DUF3108"/>
</dbReference>
<comment type="caution">
    <text evidence="1">The sequence shown here is derived from an EMBL/GenBank/DDBJ whole genome shotgun (WGS) entry which is preliminary data.</text>
</comment>
<keyword evidence="2" id="KW-1185">Reference proteome</keyword>
<dbReference type="RefSeq" id="WP_130020082.1">
    <property type="nucleotide sequence ID" value="NZ_SEWF01000007.1"/>
</dbReference>
<name>A0A4Q5M243_9BACT</name>
<dbReference type="EMBL" id="SEWF01000007">
    <property type="protein sequence ID" value="RYU96406.1"/>
    <property type="molecule type" value="Genomic_DNA"/>
</dbReference>
<evidence type="ECO:0000313" key="2">
    <source>
        <dbReference type="Proteomes" id="UP000293162"/>
    </source>
</evidence>
<dbReference type="Pfam" id="PF11306">
    <property type="entry name" value="DUF3108"/>
    <property type="match status" value="1"/>
</dbReference>
<gene>
    <name evidence="1" type="ORF">EWM59_06205</name>
</gene>